<gene>
    <name evidence="4" type="ORF">J2S35_000551</name>
</gene>
<feature type="domain" description="G5" evidence="3">
    <location>
        <begin position="168"/>
        <end position="249"/>
    </location>
</feature>
<comment type="caution">
    <text evidence="4">The sequence shown here is derived from an EMBL/GenBank/DDBJ whole genome shotgun (WGS) entry which is preliminary data.</text>
</comment>
<protein>
    <submittedName>
        <fullName evidence="4">Uncharacterized protein YabE (DUF348 family)</fullName>
    </submittedName>
</protein>
<dbReference type="Gene3D" id="2.20.230.10">
    <property type="entry name" value="Resuscitation-promoting factor rpfb"/>
    <property type="match status" value="1"/>
</dbReference>
<evidence type="ECO:0000256" key="2">
    <source>
        <dbReference type="SAM" id="MobiDB-lite"/>
    </source>
</evidence>
<evidence type="ECO:0000313" key="5">
    <source>
        <dbReference type="Proteomes" id="UP001247307"/>
    </source>
</evidence>
<dbReference type="Pfam" id="PF07501">
    <property type="entry name" value="G5"/>
    <property type="match status" value="1"/>
</dbReference>
<dbReference type="Proteomes" id="UP001247307">
    <property type="component" value="Unassembled WGS sequence"/>
</dbReference>
<dbReference type="SMART" id="SM01208">
    <property type="entry name" value="G5"/>
    <property type="match status" value="1"/>
</dbReference>
<proteinExistence type="predicted"/>
<sequence>MTESPSPHAQPAWLSRRAIPQALVIVALVAGTVAYLPVGRSSTIAAAGSSALRAQEQTVTVIVNGETKTVRTSSLTVGHLLDELGYAGHAVPNVPEDTSLDRLTGPLVVDLAREVTIVSGNKSFQVFTRVATVRELLERTGLDLNEPLAAVNGVLPSSLIHDGMIIYVQKLQLPLTVKEDEQIPYMSEQYVDPNMASGTRRVMRAGSPGQRVRVYRVEASKDGSLQRVLVSTTISRRPVAEQVAIGPVQSGGTHPTLAESHSSYPTLQAGSVPPSSAPSVSPSPFYTPWAQPAPAAPQPAWTPAPAPLPTLPAPVGTPQVPSPTQTPPTTPPSRPTTDPTTPPATQSPEPSREPTPSPSSLQPTPTTAPSSEPSRSPSESGSGASPSSTGTPSADPRLSSLPNTGTESGSTQATAEAAEPSP</sequence>
<feature type="region of interest" description="Disordered" evidence="2">
    <location>
        <begin position="247"/>
        <end position="422"/>
    </location>
</feature>
<feature type="compositionally biased region" description="Pro residues" evidence="2">
    <location>
        <begin position="320"/>
        <end position="334"/>
    </location>
</feature>
<keyword evidence="1" id="KW-0732">Signal</keyword>
<evidence type="ECO:0000313" key="4">
    <source>
        <dbReference type="EMBL" id="MDR6891611.1"/>
    </source>
</evidence>
<dbReference type="InterPro" id="IPR011098">
    <property type="entry name" value="G5_dom"/>
</dbReference>
<feature type="compositionally biased region" description="Low complexity" evidence="2">
    <location>
        <begin position="335"/>
        <end position="349"/>
    </location>
</feature>
<feature type="compositionally biased region" description="Low complexity" evidence="2">
    <location>
        <begin position="358"/>
        <end position="394"/>
    </location>
</feature>
<evidence type="ECO:0000256" key="1">
    <source>
        <dbReference type="ARBA" id="ARBA00022729"/>
    </source>
</evidence>
<dbReference type="EMBL" id="JAVDUI010000001">
    <property type="protein sequence ID" value="MDR6891611.1"/>
    <property type="molecule type" value="Genomic_DNA"/>
</dbReference>
<organism evidence="4 5">
    <name type="scientific">Falsarthrobacter nasiphocae</name>
    <dbReference type="NCBI Taxonomy" id="189863"/>
    <lineage>
        <taxon>Bacteria</taxon>
        <taxon>Bacillati</taxon>
        <taxon>Actinomycetota</taxon>
        <taxon>Actinomycetes</taxon>
        <taxon>Micrococcales</taxon>
        <taxon>Micrococcaceae</taxon>
        <taxon>Falsarthrobacter</taxon>
    </lineage>
</organism>
<dbReference type="AlphaFoldDB" id="A0AAE3YGK1"/>
<accession>A0AAE3YGK1</accession>
<reference evidence="4" key="1">
    <citation type="submission" date="2023-07" db="EMBL/GenBank/DDBJ databases">
        <title>Sequencing the genomes of 1000 actinobacteria strains.</title>
        <authorList>
            <person name="Klenk H.-P."/>
        </authorList>
    </citation>
    <scope>NUCLEOTIDE SEQUENCE</scope>
    <source>
        <strain evidence="4">DSM 13988</strain>
    </source>
</reference>
<dbReference type="RefSeq" id="WP_309849573.1">
    <property type="nucleotide sequence ID" value="NZ_BAAAIU010000022.1"/>
</dbReference>
<dbReference type="PRINTS" id="PR01217">
    <property type="entry name" value="PRICHEXTENSN"/>
</dbReference>
<keyword evidence="5" id="KW-1185">Reference proteome</keyword>
<feature type="compositionally biased region" description="Polar residues" evidence="2">
    <location>
        <begin position="400"/>
        <end position="414"/>
    </location>
</feature>
<feature type="compositionally biased region" description="Low complexity" evidence="2">
    <location>
        <begin position="271"/>
        <end position="293"/>
    </location>
</feature>
<evidence type="ECO:0000259" key="3">
    <source>
        <dbReference type="PROSITE" id="PS51109"/>
    </source>
</evidence>
<name>A0AAE3YGK1_9MICC</name>
<feature type="compositionally biased region" description="Polar residues" evidence="2">
    <location>
        <begin position="259"/>
        <end position="269"/>
    </location>
</feature>
<dbReference type="InterPro" id="IPR007137">
    <property type="entry name" value="DUF348"/>
</dbReference>
<feature type="compositionally biased region" description="Pro residues" evidence="2">
    <location>
        <begin position="294"/>
        <end position="312"/>
    </location>
</feature>
<dbReference type="PROSITE" id="PS51109">
    <property type="entry name" value="G5"/>
    <property type="match status" value="1"/>
</dbReference>
<dbReference type="Pfam" id="PF03990">
    <property type="entry name" value="DUF348"/>
    <property type="match status" value="1"/>
</dbReference>